<sequence length="68" mass="7517">MYADPTHIRAKRVNLSLNETEDRMAEAAAEFNGMQKSAYLRELVLEGLRRVHGGDSQESGANLRALAS</sequence>
<organism evidence="2 3">
    <name type="scientific">Xylophilus rhododendri</name>
    <dbReference type="NCBI Taxonomy" id="2697032"/>
    <lineage>
        <taxon>Bacteria</taxon>
        <taxon>Pseudomonadati</taxon>
        <taxon>Pseudomonadota</taxon>
        <taxon>Betaproteobacteria</taxon>
        <taxon>Burkholderiales</taxon>
        <taxon>Xylophilus</taxon>
    </lineage>
</organism>
<name>A0A857J7S4_9BURK</name>
<evidence type="ECO:0000313" key="2">
    <source>
        <dbReference type="EMBL" id="QHJ00091.1"/>
    </source>
</evidence>
<proteinExistence type="predicted"/>
<evidence type="ECO:0000256" key="1">
    <source>
        <dbReference type="SAM" id="Coils"/>
    </source>
</evidence>
<dbReference type="AlphaFoldDB" id="A0A857J7S4"/>
<dbReference type="KEGG" id="xyk:GT347_20165"/>
<protein>
    <recommendedName>
        <fullName evidence="4">Ribbon-helix-helix protein CopG domain-containing protein</fullName>
    </recommendedName>
</protein>
<evidence type="ECO:0000313" key="3">
    <source>
        <dbReference type="Proteomes" id="UP000464787"/>
    </source>
</evidence>
<gene>
    <name evidence="2" type="ORF">GT347_20165</name>
</gene>
<keyword evidence="1" id="KW-0175">Coiled coil</keyword>
<evidence type="ECO:0008006" key="4">
    <source>
        <dbReference type="Google" id="ProtNLM"/>
    </source>
</evidence>
<accession>A0A857J7S4</accession>
<dbReference type="Proteomes" id="UP000464787">
    <property type="component" value="Chromosome"/>
</dbReference>
<dbReference type="RefSeq" id="WP_160553901.1">
    <property type="nucleotide sequence ID" value="NZ_CP047650.1"/>
</dbReference>
<feature type="coiled-coil region" evidence="1">
    <location>
        <begin position="10"/>
        <end position="37"/>
    </location>
</feature>
<keyword evidence="3" id="KW-1185">Reference proteome</keyword>
<dbReference type="EMBL" id="CP047650">
    <property type="protein sequence ID" value="QHJ00091.1"/>
    <property type="molecule type" value="Genomic_DNA"/>
</dbReference>
<reference evidence="2 3" key="1">
    <citation type="submission" date="2020-01" db="EMBL/GenBank/DDBJ databases">
        <title>Genome sequencing of strain KACC 21265.</title>
        <authorList>
            <person name="Heo J."/>
            <person name="Kim S.-J."/>
            <person name="Kim J.-S."/>
            <person name="Hong S.-B."/>
            <person name="Kwon S.-W."/>
        </authorList>
    </citation>
    <scope>NUCLEOTIDE SEQUENCE [LARGE SCALE GENOMIC DNA]</scope>
    <source>
        <strain evidence="2 3">KACC 21265</strain>
    </source>
</reference>